<protein>
    <recommendedName>
        <fullName evidence="2">EamA domain-containing protein</fullName>
    </recommendedName>
</protein>
<organism evidence="3 4">
    <name type="scientific">Candidatus Roizmanbacteria bacterium CG22_combo_CG10-13_8_21_14_all_38_20</name>
    <dbReference type="NCBI Taxonomy" id="1974862"/>
    <lineage>
        <taxon>Bacteria</taxon>
        <taxon>Candidatus Roizmaniibacteriota</taxon>
    </lineage>
</organism>
<keyword evidence="1" id="KW-0812">Transmembrane</keyword>
<dbReference type="SUPFAM" id="SSF103481">
    <property type="entry name" value="Multidrug resistance efflux transporter EmrE"/>
    <property type="match status" value="2"/>
</dbReference>
<feature type="transmembrane region" description="Helical" evidence="1">
    <location>
        <begin position="175"/>
        <end position="195"/>
    </location>
</feature>
<accession>A0A2H0BUD4</accession>
<feature type="transmembrane region" description="Helical" evidence="1">
    <location>
        <begin position="97"/>
        <end position="114"/>
    </location>
</feature>
<feature type="domain" description="EamA" evidence="2">
    <location>
        <begin position="2"/>
        <end position="136"/>
    </location>
</feature>
<dbReference type="EMBL" id="PCTA01000030">
    <property type="protein sequence ID" value="PIP61272.1"/>
    <property type="molecule type" value="Genomic_DNA"/>
</dbReference>
<feature type="transmembrane region" description="Helical" evidence="1">
    <location>
        <begin position="66"/>
        <end position="85"/>
    </location>
</feature>
<evidence type="ECO:0000313" key="4">
    <source>
        <dbReference type="Proteomes" id="UP000231246"/>
    </source>
</evidence>
<evidence type="ECO:0000256" key="1">
    <source>
        <dbReference type="SAM" id="Phobius"/>
    </source>
</evidence>
<evidence type="ECO:0000313" key="3">
    <source>
        <dbReference type="EMBL" id="PIP61272.1"/>
    </source>
</evidence>
<dbReference type="AlphaFoldDB" id="A0A2H0BUD4"/>
<name>A0A2H0BUD4_9BACT</name>
<feature type="transmembrane region" description="Helical" evidence="1">
    <location>
        <begin position="36"/>
        <end position="54"/>
    </location>
</feature>
<feature type="transmembrane region" description="Helical" evidence="1">
    <location>
        <begin position="120"/>
        <end position="138"/>
    </location>
</feature>
<feature type="transmembrane region" description="Helical" evidence="1">
    <location>
        <begin position="268"/>
        <end position="285"/>
    </location>
</feature>
<reference evidence="3 4" key="1">
    <citation type="submission" date="2017-09" db="EMBL/GenBank/DDBJ databases">
        <title>Depth-based differentiation of microbial function through sediment-hosted aquifers and enrichment of novel symbionts in the deep terrestrial subsurface.</title>
        <authorList>
            <person name="Probst A.J."/>
            <person name="Ladd B."/>
            <person name="Jarett J.K."/>
            <person name="Geller-Mcgrath D.E."/>
            <person name="Sieber C.M."/>
            <person name="Emerson J.B."/>
            <person name="Anantharaman K."/>
            <person name="Thomas B.C."/>
            <person name="Malmstrom R."/>
            <person name="Stieglmeier M."/>
            <person name="Klingl A."/>
            <person name="Woyke T."/>
            <person name="Ryan C.M."/>
            <person name="Banfield J.F."/>
        </authorList>
    </citation>
    <scope>NUCLEOTIDE SEQUENCE [LARGE SCALE GENOMIC DNA]</scope>
    <source>
        <strain evidence="3">CG22_combo_CG10-13_8_21_14_all_38_20</strain>
    </source>
</reference>
<dbReference type="GO" id="GO:0016020">
    <property type="term" value="C:membrane"/>
    <property type="evidence" value="ECO:0007669"/>
    <property type="project" value="InterPro"/>
</dbReference>
<dbReference type="Pfam" id="PF00892">
    <property type="entry name" value="EamA"/>
    <property type="match status" value="1"/>
</dbReference>
<feature type="transmembrane region" description="Helical" evidence="1">
    <location>
        <begin position="216"/>
        <end position="236"/>
    </location>
</feature>
<dbReference type="InterPro" id="IPR037185">
    <property type="entry name" value="EmrE-like"/>
</dbReference>
<feature type="transmembrane region" description="Helical" evidence="1">
    <location>
        <begin position="242"/>
        <end position="261"/>
    </location>
</feature>
<dbReference type="Proteomes" id="UP000231246">
    <property type="component" value="Unassembled WGS sequence"/>
</dbReference>
<feature type="transmembrane region" description="Helical" evidence="1">
    <location>
        <begin position="150"/>
        <end position="169"/>
    </location>
</feature>
<keyword evidence="1" id="KW-1133">Transmembrane helix</keyword>
<sequence length="287" mass="30756">MNWIILTIIAITARATYSLGTRLLSRDVKVSPITQSFLLTLASGFLVLLFNPLIGGLDFSGVRSNLLTLGLIVITSVAGNIIYFVGQKKLDAGITQIAFSSILIWGGILSVLFLNSSFSAQQIIGILILLAAIILVQYKKGGVSISPSVIYIIVSAILFAVFQVGSAKVSTTISAGAYLLITSFGTAITILVIYFNKISEDYSKLVPQLKNTFSKTLFASGTSSLYMVFSFMAYKVAPDKGVVVVLLTSQVILSVIFGIIFLKEKDNISKKVLAGILAFIAGIFIKS</sequence>
<dbReference type="InterPro" id="IPR000620">
    <property type="entry name" value="EamA_dom"/>
</dbReference>
<comment type="caution">
    <text evidence="3">The sequence shown here is derived from an EMBL/GenBank/DDBJ whole genome shotgun (WGS) entry which is preliminary data.</text>
</comment>
<proteinExistence type="predicted"/>
<feature type="transmembrane region" description="Helical" evidence="1">
    <location>
        <begin position="6"/>
        <end position="24"/>
    </location>
</feature>
<evidence type="ECO:0000259" key="2">
    <source>
        <dbReference type="Pfam" id="PF00892"/>
    </source>
</evidence>
<gene>
    <name evidence="3" type="ORF">COW99_04640</name>
</gene>
<keyword evidence="1" id="KW-0472">Membrane</keyword>